<name>A0A381TNI1_9ZZZZ</name>
<evidence type="ECO:0000313" key="1">
    <source>
        <dbReference type="EMBL" id="SVA17071.1"/>
    </source>
</evidence>
<accession>A0A381TNI1</accession>
<dbReference type="AlphaFoldDB" id="A0A381TNI1"/>
<reference evidence="1" key="1">
    <citation type="submission" date="2018-05" db="EMBL/GenBank/DDBJ databases">
        <authorList>
            <person name="Lanie J.A."/>
            <person name="Ng W.-L."/>
            <person name="Kazmierczak K.M."/>
            <person name="Andrzejewski T.M."/>
            <person name="Davidsen T.M."/>
            <person name="Wayne K.J."/>
            <person name="Tettelin H."/>
            <person name="Glass J.I."/>
            <person name="Rusch D."/>
            <person name="Podicherti R."/>
            <person name="Tsui H.-C.T."/>
            <person name="Winkler M.E."/>
        </authorList>
    </citation>
    <scope>NUCLEOTIDE SEQUENCE</scope>
</reference>
<dbReference type="EMBL" id="UINC01004819">
    <property type="protein sequence ID" value="SVA17071.1"/>
    <property type="molecule type" value="Genomic_DNA"/>
</dbReference>
<protein>
    <submittedName>
        <fullName evidence="1">Uncharacterized protein</fullName>
    </submittedName>
</protein>
<proteinExistence type="predicted"/>
<organism evidence="1">
    <name type="scientific">marine metagenome</name>
    <dbReference type="NCBI Taxonomy" id="408172"/>
    <lineage>
        <taxon>unclassified sequences</taxon>
        <taxon>metagenomes</taxon>
        <taxon>ecological metagenomes</taxon>
    </lineage>
</organism>
<gene>
    <name evidence="1" type="ORF">METZ01_LOCUS69925</name>
</gene>
<sequence>MINILSLHKVIKQIINIPNMKIVVEASSLLVTAIRKINEGQNFISGKQHYYWVLIYYVIYYMLPDKNFVGITLQINQGFSDWKQYQRSCKIYCKL</sequence>